<accession>A0A226EZW6</accession>
<keyword evidence="1" id="KW-0472">Membrane</keyword>
<evidence type="ECO:0000256" key="1">
    <source>
        <dbReference type="SAM" id="Phobius"/>
    </source>
</evidence>
<sequence length="391" mass="45321">MLSKRYFLISGITNRVGLFFGSFPFKFNISERYVYILAKSIRHGFRRLVIGICYTSYLGIQAYLKEVEGDLAGFNFTVLFTYLGILLCISSFFFLIDAQGYCDTVNFSNTFLSKNMRKWFPNYNPETNLIAKLWDAFYALMNLGALGAVFVSLFHYFLFPESPIYITSHIDTTYFTWKGDLLLFLTSTTFYFFAFGHAIWNGLMHANCVLTYAFYITPFVTQELCIGRLRYRSRAELRQIENLLPVYKSVELLHSITMKTYGAIIVPAQSIFGQVILLCFFMVVRHGSQFIESSNYSLLLILTSLGCCMFTFWSVILRFGGYFYTRSIRTIRSWKLLTLSQAEKKYLGKVRRSCRPLRIGYPGYYKISNLSMLKFWQGVVKGVCRALITIK</sequence>
<comment type="caution">
    <text evidence="2">The sequence shown here is derived from an EMBL/GenBank/DDBJ whole genome shotgun (WGS) entry which is preliminary data.</text>
</comment>
<evidence type="ECO:0000313" key="3">
    <source>
        <dbReference type="Proteomes" id="UP000198287"/>
    </source>
</evidence>
<reference evidence="2 3" key="1">
    <citation type="submission" date="2015-12" db="EMBL/GenBank/DDBJ databases">
        <title>The genome of Folsomia candida.</title>
        <authorList>
            <person name="Faddeeva A."/>
            <person name="Derks M.F."/>
            <person name="Anvar Y."/>
            <person name="Smit S."/>
            <person name="Van Straalen N."/>
            <person name="Roelofs D."/>
        </authorList>
    </citation>
    <scope>NUCLEOTIDE SEQUENCE [LARGE SCALE GENOMIC DNA]</scope>
    <source>
        <strain evidence="2 3">VU population</strain>
        <tissue evidence="2">Whole body</tissue>
    </source>
</reference>
<name>A0A226EZW6_FOLCA</name>
<keyword evidence="3" id="KW-1185">Reference proteome</keyword>
<organism evidence="2 3">
    <name type="scientific">Folsomia candida</name>
    <name type="common">Springtail</name>
    <dbReference type="NCBI Taxonomy" id="158441"/>
    <lineage>
        <taxon>Eukaryota</taxon>
        <taxon>Metazoa</taxon>
        <taxon>Ecdysozoa</taxon>
        <taxon>Arthropoda</taxon>
        <taxon>Hexapoda</taxon>
        <taxon>Collembola</taxon>
        <taxon>Entomobryomorpha</taxon>
        <taxon>Isotomoidea</taxon>
        <taxon>Isotomidae</taxon>
        <taxon>Proisotominae</taxon>
        <taxon>Folsomia</taxon>
    </lineage>
</organism>
<gene>
    <name evidence="2" type="ORF">Fcan01_00972</name>
</gene>
<evidence type="ECO:0000313" key="2">
    <source>
        <dbReference type="EMBL" id="OXA62431.1"/>
    </source>
</evidence>
<feature type="transmembrane region" description="Helical" evidence="1">
    <location>
        <begin position="45"/>
        <end position="64"/>
    </location>
</feature>
<keyword evidence="1" id="KW-0812">Transmembrane</keyword>
<keyword evidence="1" id="KW-1133">Transmembrane helix</keyword>
<feature type="transmembrane region" description="Helical" evidence="1">
    <location>
        <begin position="76"/>
        <end position="96"/>
    </location>
</feature>
<feature type="transmembrane region" description="Helical" evidence="1">
    <location>
        <begin position="261"/>
        <end position="284"/>
    </location>
</feature>
<dbReference type="Proteomes" id="UP000198287">
    <property type="component" value="Unassembled WGS sequence"/>
</dbReference>
<proteinExistence type="predicted"/>
<feature type="transmembrane region" description="Helical" evidence="1">
    <location>
        <begin position="180"/>
        <end position="200"/>
    </location>
</feature>
<dbReference type="EMBL" id="LNIX01000001">
    <property type="protein sequence ID" value="OXA62431.1"/>
    <property type="molecule type" value="Genomic_DNA"/>
</dbReference>
<feature type="transmembrane region" description="Helical" evidence="1">
    <location>
        <begin position="136"/>
        <end position="159"/>
    </location>
</feature>
<dbReference type="AlphaFoldDB" id="A0A226EZW6"/>
<protein>
    <submittedName>
        <fullName evidence="2">Uncharacterized protein</fullName>
    </submittedName>
</protein>
<feature type="transmembrane region" description="Helical" evidence="1">
    <location>
        <begin position="296"/>
        <end position="319"/>
    </location>
</feature>